<protein>
    <submittedName>
        <fullName evidence="1">Uncharacterized protein</fullName>
    </submittedName>
</protein>
<evidence type="ECO:0000313" key="1">
    <source>
        <dbReference type="EMBL" id="KMK11128.1"/>
    </source>
</evidence>
<organism evidence="1 2">
    <name type="scientific">Pluralibacter gergoviae</name>
    <name type="common">Enterobacter gergoviae</name>
    <dbReference type="NCBI Taxonomy" id="61647"/>
    <lineage>
        <taxon>Bacteria</taxon>
        <taxon>Pseudomonadati</taxon>
        <taxon>Pseudomonadota</taxon>
        <taxon>Gammaproteobacteria</taxon>
        <taxon>Enterobacterales</taxon>
        <taxon>Enterobacteriaceae</taxon>
        <taxon>Pluralibacter</taxon>
    </lineage>
</organism>
<comment type="caution">
    <text evidence="1">The sequence shown here is derived from an EMBL/GenBank/DDBJ whole genome shotgun (WGS) entry which is preliminary data.</text>
</comment>
<sequence length="91" mass="10008">MERWAKLFEANGRQVLITKDVDDDDNPKLSISIRIDGAELTFGPVFRGSDGDELLKKAFNSAGQDVANAFTEALVGCESVMDATRILMERS</sequence>
<gene>
    <name evidence="1" type="ORF">ABW06_22700</name>
</gene>
<dbReference type="PATRIC" id="fig|61647.15.peg.3444"/>
<proteinExistence type="predicted"/>
<dbReference type="EMBL" id="LDZF01000033">
    <property type="protein sequence ID" value="KMK11128.1"/>
    <property type="molecule type" value="Genomic_DNA"/>
</dbReference>
<evidence type="ECO:0000313" key="2">
    <source>
        <dbReference type="Proteomes" id="UP000036196"/>
    </source>
</evidence>
<accession>A0A0J5KU86</accession>
<dbReference type="RefSeq" id="WP_048280699.1">
    <property type="nucleotide sequence ID" value="NZ_LDZF01000033.1"/>
</dbReference>
<reference evidence="1 2" key="1">
    <citation type="submission" date="2015-05" db="EMBL/GenBank/DDBJ databases">
        <title>Genome sequences of Pluralibacter gergoviae.</title>
        <authorList>
            <person name="Greninger A.L."/>
            <person name="Miller S."/>
        </authorList>
    </citation>
    <scope>NUCLEOTIDE SEQUENCE [LARGE SCALE GENOMIC DNA]</scope>
    <source>
        <strain evidence="1 2">JS81F13</strain>
    </source>
</reference>
<name>A0A0J5KU86_PLUGE</name>
<dbReference type="AlphaFoldDB" id="A0A0J5KU86"/>
<dbReference type="Proteomes" id="UP000036196">
    <property type="component" value="Unassembled WGS sequence"/>
</dbReference>
<keyword evidence="2" id="KW-1185">Reference proteome</keyword>